<feature type="compositionally biased region" description="Basic residues" evidence="5">
    <location>
        <begin position="123"/>
        <end position="138"/>
    </location>
</feature>
<evidence type="ECO:0000256" key="6">
    <source>
        <dbReference type="SAM" id="Phobius"/>
    </source>
</evidence>
<evidence type="ECO:0008006" key="9">
    <source>
        <dbReference type="Google" id="ProtNLM"/>
    </source>
</evidence>
<feature type="transmembrane region" description="Helical" evidence="6">
    <location>
        <begin position="386"/>
        <end position="407"/>
    </location>
</feature>
<evidence type="ECO:0000313" key="7">
    <source>
        <dbReference type="EMBL" id="SER49151.1"/>
    </source>
</evidence>
<gene>
    <name evidence="7" type="ORF">SAMN05421870_102113</name>
</gene>
<evidence type="ECO:0000256" key="3">
    <source>
        <dbReference type="ARBA" id="ARBA00022989"/>
    </source>
</evidence>
<sequence length="478" mass="51142">MSEEPERSEHRADPSPDRPRHPFGEQGGGKQRRESERGGQDRDGQGAGENGQDRDGEGNGQSGQHRDGEGNGQSGQHRDGEGNGQSGPHRDGEGNGQSGQHRQHQQDPQHREEGRSDDDQHQHGRGRQGRHGGTRRASARMWRDFKDSPFLPATVLVLIVAAAAGLFAGSYTYAMANPTPHHVPVAVVGEPEGHRDRASFVQGMEKALGSSLELRHYGNQAAAEHAVEAQQVFAIMRVEQPKGVELDVSSASGASVAELLGTAGPKVGRALGVPVQVRDLKPLNAGDPRGLAIFYISLAAVVIGFVGAIQLSVHARALDPLERIAYTAAYALLGGFVIAAVVDWGLGALDLPFVHSWLILALTMFTSGMVFTMFNALIGRWAMLPTWGVMVLLGNPSSGGAVSWPLLPSALGEIGRWLPPGASVNAQHTAVYFAGHQLVQPYLVLATWALVSCTVFWLWRHRHPGGRDRAPAHAATPS</sequence>
<keyword evidence="2 6" id="KW-0812">Transmembrane</keyword>
<dbReference type="InterPro" id="IPR051328">
    <property type="entry name" value="T7SS_ABC-Transporter"/>
</dbReference>
<proteinExistence type="predicted"/>
<dbReference type="STRING" id="943816.AN217_01435"/>
<feature type="transmembrane region" description="Helical" evidence="6">
    <location>
        <begin position="150"/>
        <end position="174"/>
    </location>
</feature>
<feature type="region of interest" description="Disordered" evidence="5">
    <location>
        <begin position="1"/>
        <end position="138"/>
    </location>
</feature>
<evidence type="ECO:0000313" key="8">
    <source>
        <dbReference type="Proteomes" id="UP000182841"/>
    </source>
</evidence>
<dbReference type="AlphaFoldDB" id="A0A1H9PLL8"/>
<dbReference type="EMBL" id="FOGO01000002">
    <property type="protein sequence ID" value="SER49151.1"/>
    <property type="molecule type" value="Genomic_DNA"/>
</dbReference>
<dbReference type="Proteomes" id="UP000182841">
    <property type="component" value="Unassembled WGS sequence"/>
</dbReference>
<organism evidence="7 8">
    <name type="scientific">Streptomyces qinglanensis</name>
    <dbReference type="NCBI Taxonomy" id="943816"/>
    <lineage>
        <taxon>Bacteria</taxon>
        <taxon>Bacillati</taxon>
        <taxon>Actinomycetota</taxon>
        <taxon>Actinomycetes</taxon>
        <taxon>Kitasatosporales</taxon>
        <taxon>Streptomycetaceae</taxon>
        <taxon>Streptomyces</taxon>
    </lineage>
</organism>
<feature type="transmembrane region" description="Helical" evidence="6">
    <location>
        <begin position="442"/>
        <end position="459"/>
    </location>
</feature>
<comment type="subcellular location">
    <subcellularLocation>
        <location evidence="1">Membrane</location>
        <topology evidence="1">Multi-pass membrane protein</topology>
    </subcellularLocation>
</comment>
<dbReference type="PANTHER" id="PTHR43077:SF10">
    <property type="entry name" value="TRANSPORT PERMEASE PROTEIN"/>
    <property type="match status" value="1"/>
</dbReference>
<feature type="transmembrane region" description="Helical" evidence="6">
    <location>
        <begin position="324"/>
        <end position="342"/>
    </location>
</feature>
<feature type="compositionally biased region" description="Basic and acidic residues" evidence="5">
    <location>
        <begin position="31"/>
        <end position="44"/>
    </location>
</feature>
<accession>A0A1H9PLL8</accession>
<dbReference type="GO" id="GO:0016020">
    <property type="term" value="C:membrane"/>
    <property type="evidence" value="ECO:0007669"/>
    <property type="project" value="UniProtKB-SubCell"/>
</dbReference>
<evidence type="ECO:0000256" key="4">
    <source>
        <dbReference type="ARBA" id="ARBA00023136"/>
    </source>
</evidence>
<keyword evidence="3 6" id="KW-1133">Transmembrane helix</keyword>
<dbReference type="PANTHER" id="PTHR43077">
    <property type="entry name" value="TRANSPORT PERMEASE YVFS-RELATED"/>
    <property type="match status" value="1"/>
</dbReference>
<feature type="transmembrane region" description="Helical" evidence="6">
    <location>
        <begin position="292"/>
        <end position="312"/>
    </location>
</feature>
<reference evidence="8" key="1">
    <citation type="submission" date="2016-10" db="EMBL/GenBank/DDBJ databases">
        <authorList>
            <person name="Varghese N."/>
            <person name="Submissions S."/>
        </authorList>
    </citation>
    <scope>NUCLEOTIDE SEQUENCE [LARGE SCALE GENOMIC DNA]</scope>
    <source>
        <strain evidence="8">CGMCC 4.6825</strain>
    </source>
</reference>
<keyword evidence="8" id="KW-1185">Reference proteome</keyword>
<feature type="compositionally biased region" description="Basic and acidic residues" evidence="5">
    <location>
        <begin position="104"/>
        <end position="122"/>
    </location>
</feature>
<feature type="compositionally biased region" description="Basic and acidic residues" evidence="5">
    <location>
        <begin position="1"/>
        <end position="23"/>
    </location>
</feature>
<name>A0A1H9PLL8_9ACTN</name>
<keyword evidence="4 6" id="KW-0472">Membrane</keyword>
<evidence type="ECO:0000256" key="1">
    <source>
        <dbReference type="ARBA" id="ARBA00004141"/>
    </source>
</evidence>
<feature type="transmembrane region" description="Helical" evidence="6">
    <location>
        <begin position="354"/>
        <end position="374"/>
    </location>
</feature>
<protein>
    <recommendedName>
        <fullName evidence="9">ABC transporter permease</fullName>
    </recommendedName>
</protein>
<evidence type="ECO:0000256" key="2">
    <source>
        <dbReference type="ARBA" id="ARBA00022692"/>
    </source>
</evidence>
<evidence type="ECO:0000256" key="5">
    <source>
        <dbReference type="SAM" id="MobiDB-lite"/>
    </source>
</evidence>